<dbReference type="Gene3D" id="1.25.40.20">
    <property type="entry name" value="Ankyrin repeat-containing domain"/>
    <property type="match status" value="3"/>
</dbReference>
<evidence type="ECO:0000256" key="1">
    <source>
        <dbReference type="ARBA" id="ARBA00022737"/>
    </source>
</evidence>
<evidence type="ECO:0000256" key="2">
    <source>
        <dbReference type="ARBA" id="ARBA00023043"/>
    </source>
</evidence>
<keyword evidence="6" id="KW-1185">Reference proteome</keyword>
<comment type="caution">
    <text evidence="5">The sequence shown here is derived from an EMBL/GenBank/DDBJ whole genome shotgun (WGS) entry which is preliminary data.</text>
</comment>
<dbReference type="PROSITE" id="PS00108">
    <property type="entry name" value="PROTEIN_KINASE_ST"/>
    <property type="match status" value="1"/>
</dbReference>
<dbReference type="PROSITE" id="PS50297">
    <property type="entry name" value="ANK_REP_REGION"/>
    <property type="match status" value="1"/>
</dbReference>
<evidence type="ECO:0000313" key="5">
    <source>
        <dbReference type="EMBL" id="KAF9461248.1"/>
    </source>
</evidence>
<dbReference type="SMART" id="SM00220">
    <property type="entry name" value="S_TKc"/>
    <property type="match status" value="1"/>
</dbReference>
<dbReference type="InterPro" id="IPR011009">
    <property type="entry name" value="Kinase-like_dom_sf"/>
</dbReference>
<keyword evidence="1" id="KW-0677">Repeat</keyword>
<dbReference type="SUPFAM" id="SSF56112">
    <property type="entry name" value="Protein kinase-like (PK-like)"/>
    <property type="match status" value="1"/>
</dbReference>
<dbReference type="Proteomes" id="UP000807353">
    <property type="component" value="Unassembled WGS sequence"/>
</dbReference>
<accession>A0A9P5Y2R8</accession>
<keyword evidence="2 3" id="KW-0040">ANK repeat</keyword>
<dbReference type="InterPro" id="IPR036770">
    <property type="entry name" value="Ankyrin_rpt-contain_sf"/>
</dbReference>
<dbReference type="InterPro" id="IPR002110">
    <property type="entry name" value="Ankyrin_rpt"/>
</dbReference>
<feature type="repeat" description="ANK" evidence="3">
    <location>
        <begin position="690"/>
        <end position="722"/>
    </location>
</feature>
<dbReference type="Pfam" id="PF00069">
    <property type="entry name" value="Pkinase"/>
    <property type="match status" value="1"/>
</dbReference>
<dbReference type="InterPro" id="IPR000719">
    <property type="entry name" value="Prot_kinase_dom"/>
</dbReference>
<name>A0A9P5Y2R8_9AGAR</name>
<feature type="domain" description="Protein kinase" evidence="4">
    <location>
        <begin position="76"/>
        <end position="376"/>
    </location>
</feature>
<dbReference type="SMART" id="SM00248">
    <property type="entry name" value="ANK"/>
    <property type="match status" value="8"/>
</dbReference>
<dbReference type="GO" id="GO:0004672">
    <property type="term" value="F:protein kinase activity"/>
    <property type="evidence" value="ECO:0007669"/>
    <property type="project" value="InterPro"/>
</dbReference>
<reference evidence="5" key="1">
    <citation type="submission" date="2020-11" db="EMBL/GenBank/DDBJ databases">
        <authorList>
            <consortium name="DOE Joint Genome Institute"/>
            <person name="Ahrendt S."/>
            <person name="Riley R."/>
            <person name="Andreopoulos W."/>
            <person name="Labutti K."/>
            <person name="Pangilinan J."/>
            <person name="Ruiz-Duenas F.J."/>
            <person name="Barrasa J.M."/>
            <person name="Sanchez-Garcia M."/>
            <person name="Camarero S."/>
            <person name="Miyauchi S."/>
            <person name="Serrano A."/>
            <person name="Linde D."/>
            <person name="Babiker R."/>
            <person name="Drula E."/>
            <person name="Ayuso-Fernandez I."/>
            <person name="Pacheco R."/>
            <person name="Padilla G."/>
            <person name="Ferreira P."/>
            <person name="Barriuso J."/>
            <person name="Kellner H."/>
            <person name="Castanera R."/>
            <person name="Alfaro M."/>
            <person name="Ramirez L."/>
            <person name="Pisabarro A.G."/>
            <person name="Kuo A."/>
            <person name="Tritt A."/>
            <person name="Lipzen A."/>
            <person name="He G."/>
            <person name="Yan M."/>
            <person name="Ng V."/>
            <person name="Cullen D."/>
            <person name="Martin F."/>
            <person name="Rosso M.-N."/>
            <person name="Henrissat B."/>
            <person name="Hibbett D."/>
            <person name="Martinez A.T."/>
            <person name="Grigoriev I.V."/>
        </authorList>
    </citation>
    <scope>NUCLEOTIDE SEQUENCE</scope>
    <source>
        <strain evidence="5">CBS 247.69</strain>
    </source>
</reference>
<evidence type="ECO:0000256" key="3">
    <source>
        <dbReference type="PROSITE-ProRule" id="PRU00023"/>
    </source>
</evidence>
<dbReference type="PROSITE" id="PS50088">
    <property type="entry name" value="ANK_REPEAT"/>
    <property type="match status" value="1"/>
</dbReference>
<dbReference type="PANTHER" id="PTHR24198:SF194">
    <property type="entry name" value="INVERSIN-A"/>
    <property type="match status" value="1"/>
</dbReference>
<evidence type="ECO:0000313" key="6">
    <source>
        <dbReference type="Proteomes" id="UP000807353"/>
    </source>
</evidence>
<dbReference type="AlphaFoldDB" id="A0A9P5Y2R8"/>
<sequence>MTTTGFWATSTSSNAFVDPTGQLSNVGNSASSTESGRVLLSSYDGHLASFIFLVAGLEKTLRGTSPIVFSPGTSFLDTRIALGSGHTSIVERAEWKNKSDLGLETSRGSKWGKFVALKYVRRKDYTVGANWREILLEIRALLHEPIRYHPNIVRLLGLTWAAIGGTRSVFPVLALEYAEFGTLDNLQMNSDTLPFRVKKKLCHDISKGLSILHASGIVHGDLKHKNVLVFRNKDQASDIIYTAKLADFGGSVMDLVTGDQRSLHMGTRPYNAPEARGRLEAEELKLTDIYSLGLCIWQTMLDGKNPFTTPEFINLAPDEIDDLKSFDLLLNMIKKSVRAHLTTYEREDMELLDLIFENTIQGVANKRSLVRTIAALQVVRVSEIDLVLSAAQKANEVEQAASVSVAPGTHGITVDSLGTYIAKTTYGDYDFQQKGPGYRPKLSSPDPAEFVFEPWRLKTILDWSLQQDIVRDLEYACIASPGLSTTQIPCVRASFALFQCYLHEFGVKFDAEKACYWLRVTAESEDGCVENYLAQAWCWRFHYALGVTLDADMGILRNWIHTSIMRGHRRCIDDSLSITKLITDSDEKKLWIEALQSHTAFLNNVTGGIGMPYFIPRKLRRAYTLENLNALDQQIQAEFSLRGVDTLDKVFVNHRGDGLLHMAAAMGNLIALKHLIEVYNPNIDIPNRAEGDTPLLSACRGGHLDCALFLLERGASANGATFTDDTPLQWLCAFTDADMPIIAQKLLACGASLKSVRNYRLTRHAVWADPEYLFILPTSPLSRAVMMNSLPAVKVLLASEADPLDGLSASEFPSTCPIVLAAVLTLPRILEVMLACVDTGGMEISRIFTDMEMLLISTNKVATVVDPTSLESRLSRIGPNYKAVMYETLELLQSRDRRNRRWETEGNDHRALAEKTMLAKMVSLGSVDVVDSLLRLGHSIHGQPNACPIVECVRLNHEALFRLLVGHGANIFTKVSTSNGAQHSLLQVSADRPSQSRPGIFIPRYLLRMGIPADPLRDGSRSAFASAVKNQDFELADLLLRHGADIDFAYTPLDSMHWITIFGELVQSPTEKNIESIRYLLGLHTTTALPNEHRAAHRMLQEHGVQRQGNRLPSFIVDTENQLSVLHLAATHDLRSDSEALILGRIVTDILTENKFSVEEAINNCHPSVGTALWAATLCCNLEVVSALLEKGANPNLAFNGITPLKIALEVDHQKSSAILDKAGKLERRKRYETIADILRSAGAVTLIDI</sequence>
<evidence type="ECO:0000259" key="4">
    <source>
        <dbReference type="PROSITE" id="PS50011"/>
    </source>
</evidence>
<proteinExistence type="predicted"/>
<protein>
    <recommendedName>
        <fullName evidence="4">Protein kinase domain-containing protein</fullName>
    </recommendedName>
</protein>
<dbReference type="EMBL" id="MU150287">
    <property type="protein sequence ID" value="KAF9461248.1"/>
    <property type="molecule type" value="Genomic_DNA"/>
</dbReference>
<dbReference type="OrthoDB" id="626167at2759"/>
<dbReference type="GO" id="GO:0005524">
    <property type="term" value="F:ATP binding"/>
    <property type="evidence" value="ECO:0007669"/>
    <property type="project" value="InterPro"/>
</dbReference>
<organism evidence="5 6">
    <name type="scientific">Collybia nuda</name>
    <dbReference type="NCBI Taxonomy" id="64659"/>
    <lineage>
        <taxon>Eukaryota</taxon>
        <taxon>Fungi</taxon>
        <taxon>Dikarya</taxon>
        <taxon>Basidiomycota</taxon>
        <taxon>Agaricomycotina</taxon>
        <taxon>Agaricomycetes</taxon>
        <taxon>Agaricomycetidae</taxon>
        <taxon>Agaricales</taxon>
        <taxon>Tricholomatineae</taxon>
        <taxon>Clitocybaceae</taxon>
        <taxon>Collybia</taxon>
    </lineage>
</organism>
<dbReference type="SUPFAM" id="SSF48403">
    <property type="entry name" value="Ankyrin repeat"/>
    <property type="match status" value="2"/>
</dbReference>
<gene>
    <name evidence="5" type="ORF">BDZ94DRAFT_1168109</name>
</gene>
<dbReference type="PANTHER" id="PTHR24198">
    <property type="entry name" value="ANKYRIN REPEAT AND PROTEIN KINASE DOMAIN-CONTAINING PROTEIN"/>
    <property type="match status" value="1"/>
</dbReference>
<dbReference type="Pfam" id="PF12796">
    <property type="entry name" value="Ank_2"/>
    <property type="match status" value="1"/>
</dbReference>
<dbReference type="Pfam" id="PF00023">
    <property type="entry name" value="Ank"/>
    <property type="match status" value="1"/>
</dbReference>
<dbReference type="InterPro" id="IPR008271">
    <property type="entry name" value="Ser/Thr_kinase_AS"/>
</dbReference>
<dbReference type="PROSITE" id="PS50011">
    <property type="entry name" value="PROTEIN_KINASE_DOM"/>
    <property type="match status" value="1"/>
</dbReference>
<dbReference type="Gene3D" id="1.10.510.10">
    <property type="entry name" value="Transferase(Phosphotransferase) domain 1"/>
    <property type="match status" value="1"/>
</dbReference>